<dbReference type="InterPro" id="IPR045375">
    <property type="entry name" value="Put_radical_SAM-like_N"/>
</dbReference>
<evidence type="ECO:0000313" key="3">
    <source>
        <dbReference type="Proteomes" id="UP000703893"/>
    </source>
</evidence>
<dbReference type="InterPro" id="IPR007549">
    <property type="entry name" value="DUF512"/>
</dbReference>
<dbReference type="InterPro" id="IPR058240">
    <property type="entry name" value="rSAM_sf"/>
</dbReference>
<dbReference type="Proteomes" id="UP000703893">
    <property type="component" value="Unassembled WGS sequence"/>
</dbReference>
<dbReference type="Pfam" id="PF17820">
    <property type="entry name" value="PDZ_6"/>
    <property type="match status" value="1"/>
</dbReference>
<evidence type="ECO:0000313" key="2">
    <source>
        <dbReference type="EMBL" id="MBM3275375.1"/>
    </source>
</evidence>
<proteinExistence type="predicted"/>
<reference evidence="2 3" key="1">
    <citation type="submission" date="2019-03" db="EMBL/GenBank/DDBJ databases">
        <title>Lake Tanganyika Metagenome-Assembled Genomes (MAGs).</title>
        <authorList>
            <person name="Tran P."/>
        </authorList>
    </citation>
    <scope>NUCLEOTIDE SEQUENCE [LARGE SCALE GENOMIC DNA]</scope>
    <source>
        <strain evidence="2">K_DeepCast_65m_m2_236</strain>
    </source>
</reference>
<sequence>MRRATPQEAGLKRRGGLISAVAPGSLAAAAGLSVGDRLEAVGDFLLQDLIDYRYQTAEPRVRLRLWRGDDAIEVDIRKDPDEDLGLAFDEAVFDRVRQCANKCEFCFIHQMPEGFRDSLYIEDDDYRLSFLQGNFITMTNLAERDWKRIGELRLSPLYVSVHTTNVELRREMLKQPLATRLHAQLDRLTGMGIDFHAQIVLVPGRNDGAELDRTLSELLERWSPHVLTICIVPFGATRFRQPLHLPPLAQPTPEWCQGVISQVKTHQQRLKKAYGDPIVRLADEFYIQAGVPFPGVAHYGDFPNLGDGVGGARLLAHEWSKAARKLPGRLQEACSATLITGRAARSILQPIVDRLNQVGGLSVRLLALPSRYWGDDITVTGLLTGSDVAAGLRETGVGGTVWLPDIMLRSGTRTFLDDRTVADVATETGADIQVLTTDARGLLTAATAPEHLDQLLSDRWYGSYYK</sequence>
<name>A0A938BNQ1_9BACT</name>
<accession>A0A938BNQ1</accession>
<dbReference type="InterPro" id="IPR001478">
    <property type="entry name" value="PDZ"/>
</dbReference>
<feature type="domain" description="PDZ" evidence="1">
    <location>
        <begin position="1"/>
        <end position="69"/>
    </location>
</feature>
<comment type="caution">
    <text evidence="2">The sequence shown here is derived from an EMBL/GenBank/DDBJ whole genome shotgun (WGS) entry which is preliminary data.</text>
</comment>
<dbReference type="Pfam" id="PF19238">
    <property type="entry name" value="Radical_SAM_2"/>
    <property type="match status" value="1"/>
</dbReference>
<evidence type="ECO:0000259" key="1">
    <source>
        <dbReference type="PROSITE" id="PS50106"/>
    </source>
</evidence>
<dbReference type="SUPFAM" id="SSF102114">
    <property type="entry name" value="Radical SAM enzymes"/>
    <property type="match status" value="1"/>
</dbReference>
<dbReference type="Pfam" id="PF04459">
    <property type="entry name" value="DUF512"/>
    <property type="match status" value="1"/>
</dbReference>
<protein>
    <submittedName>
        <fullName evidence="2">DUF512 domain-containing protein</fullName>
    </submittedName>
</protein>
<dbReference type="InterPro" id="IPR041489">
    <property type="entry name" value="PDZ_6"/>
</dbReference>
<dbReference type="PROSITE" id="PS50106">
    <property type="entry name" value="PDZ"/>
    <property type="match status" value="1"/>
</dbReference>
<gene>
    <name evidence="2" type="ORF">FJZ00_09490</name>
</gene>
<dbReference type="EMBL" id="VGJX01000551">
    <property type="protein sequence ID" value="MBM3275375.1"/>
    <property type="molecule type" value="Genomic_DNA"/>
</dbReference>
<dbReference type="Gene3D" id="2.30.42.10">
    <property type="match status" value="1"/>
</dbReference>
<dbReference type="InterPro" id="IPR036034">
    <property type="entry name" value="PDZ_sf"/>
</dbReference>
<dbReference type="AlphaFoldDB" id="A0A938BNQ1"/>
<organism evidence="2 3">
    <name type="scientific">Candidatus Tanganyikabacteria bacterium</name>
    <dbReference type="NCBI Taxonomy" id="2961651"/>
    <lineage>
        <taxon>Bacteria</taxon>
        <taxon>Bacillati</taxon>
        <taxon>Candidatus Sericytochromatia</taxon>
        <taxon>Candidatus Tanganyikabacteria</taxon>
    </lineage>
</organism>
<dbReference type="SUPFAM" id="SSF50156">
    <property type="entry name" value="PDZ domain-like"/>
    <property type="match status" value="1"/>
</dbReference>